<dbReference type="Pfam" id="PF02493">
    <property type="entry name" value="MORN"/>
    <property type="match status" value="2"/>
</dbReference>
<dbReference type="InterPro" id="IPR003409">
    <property type="entry name" value="MORN"/>
</dbReference>
<proteinExistence type="predicted"/>
<evidence type="ECO:0000256" key="2">
    <source>
        <dbReference type="SAM" id="MobiDB-lite"/>
    </source>
</evidence>
<gene>
    <name evidence="3" type="ORF">GOP47_0025345</name>
</gene>
<keyword evidence="4" id="KW-1185">Reference proteome</keyword>
<dbReference type="GO" id="GO:0016020">
    <property type="term" value="C:membrane"/>
    <property type="evidence" value="ECO:0007669"/>
    <property type="project" value="UniProtKB-ARBA"/>
</dbReference>
<dbReference type="OrthoDB" id="437960at2759"/>
<dbReference type="Gene3D" id="2.20.110.10">
    <property type="entry name" value="Histone H3 K4-specific methyltransferase SET7/9 N-terminal domain"/>
    <property type="match status" value="1"/>
</dbReference>
<dbReference type="SUPFAM" id="SSF82185">
    <property type="entry name" value="Histone H3 K4-specific methyltransferase SET7/9 N-terminal domain"/>
    <property type="match status" value="1"/>
</dbReference>
<dbReference type="InterPro" id="IPR052849">
    <property type="entry name" value="MORN_repeat_protein"/>
</dbReference>
<evidence type="ECO:0000256" key="1">
    <source>
        <dbReference type="ARBA" id="ARBA00022737"/>
    </source>
</evidence>
<dbReference type="EMBL" id="JABFUD020000025">
    <property type="protein sequence ID" value="KAI5059026.1"/>
    <property type="molecule type" value="Genomic_DNA"/>
</dbReference>
<evidence type="ECO:0008006" key="5">
    <source>
        <dbReference type="Google" id="ProtNLM"/>
    </source>
</evidence>
<keyword evidence="1" id="KW-0677">Repeat</keyword>
<dbReference type="SMART" id="SM00698">
    <property type="entry name" value="MORN"/>
    <property type="match status" value="2"/>
</dbReference>
<sequence>MSAKKPKAAAKPSVASVAPPVASEPTRGTGKFYYKNGATYEGEWIFDANVEPLMPTPQSQDSTTTPPPTGTFKCASGALYEGQWKMGVYCGTGTYKWPDGRCYSGDWRDNKMHGNGVYVDKDGHKWTGDLR</sequence>
<evidence type="ECO:0000313" key="3">
    <source>
        <dbReference type="EMBL" id="KAI5059026.1"/>
    </source>
</evidence>
<name>A0A9D4U2M3_ADICA</name>
<accession>A0A9D4U2M3</accession>
<comment type="caution">
    <text evidence="3">The sequence shown here is derived from an EMBL/GenBank/DDBJ whole genome shotgun (WGS) entry which is preliminary data.</text>
</comment>
<dbReference type="Proteomes" id="UP000886520">
    <property type="component" value="Chromosome 25"/>
</dbReference>
<reference evidence="3" key="1">
    <citation type="submission" date="2021-01" db="EMBL/GenBank/DDBJ databases">
        <title>Adiantum capillus-veneris genome.</title>
        <authorList>
            <person name="Fang Y."/>
            <person name="Liao Q."/>
        </authorList>
    </citation>
    <scope>NUCLEOTIDE SEQUENCE</scope>
    <source>
        <strain evidence="3">H3</strain>
        <tissue evidence="3">Leaf</tissue>
    </source>
</reference>
<organism evidence="3 4">
    <name type="scientific">Adiantum capillus-veneris</name>
    <name type="common">Maidenhair fern</name>
    <dbReference type="NCBI Taxonomy" id="13818"/>
    <lineage>
        <taxon>Eukaryota</taxon>
        <taxon>Viridiplantae</taxon>
        <taxon>Streptophyta</taxon>
        <taxon>Embryophyta</taxon>
        <taxon>Tracheophyta</taxon>
        <taxon>Polypodiopsida</taxon>
        <taxon>Polypodiidae</taxon>
        <taxon>Polypodiales</taxon>
        <taxon>Pteridineae</taxon>
        <taxon>Pteridaceae</taxon>
        <taxon>Vittarioideae</taxon>
        <taxon>Adiantum</taxon>
    </lineage>
</organism>
<feature type="region of interest" description="Disordered" evidence="2">
    <location>
        <begin position="1"/>
        <end position="29"/>
    </location>
</feature>
<evidence type="ECO:0000313" key="4">
    <source>
        <dbReference type="Proteomes" id="UP000886520"/>
    </source>
</evidence>
<feature type="compositionally biased region" description="Low complexity" evidence="2">
    <location>
        <begin position="9"/>
        <end position="23"/>
    </location>
</feature>
<dbReference type="FunFam" id="2.20.110.10:FF:000025">
    <property type="entry name" value="MORN repeat, putative"/>
    <property type="match status" value="1"/>
</dbReference>
<dbReference type="PANTHER" id="PTHR46917:SF1">
    <property type="entry name" value="MORN REPEAT-CONTAINING PROTEIN 2"/>
    <property type="match status" value="1"/>
</dbReference>
<dbReference type="AlphaFoldDB" id="A0A9D4U2M3"/>
<dbReference type="PANTHER" id="PTHR46917">
    <property type="entry name" value="MORN REPEAT-CONTAINING PROTEIN 2"/>
    <property type="match status" value="1"/>
</dbReference>
<protein>
    <recommendedName>
        <fullName evidence="5">MORN repeat-containing protein</fullName>
    </recommendedName>
</protein>